<evidence type="ECO:0000256" key="1">
    <source>
        <dbReference type="ARBA" id="ARBA00007435"/>
    </source>
</evidence>
<dbReference type="CDD" id="cd10449">
    <property type="entry name" value="GIY-YIG_SLX1_like"/>
    <property type="match status" value="1"/>
</dbReference>
<sequence length="87" mass="10699">MYYVYVLLSKKDNKLYFGYTEDLNKRIEKHYNGKVSSTKYRLPMELIYYEAYKDRNDALQREKSLKKSGRAPEMLKRRLRYFLNKVQ</sequence>
<accession>A0A1G2FB82</accession>
<reference evidence="3 4" key="1">
    <citation type="journal article" date="2016" name="Nat. Commun.">
        <title>Thousands of microbial genomes shed light on interconnected biogeochemical processes in an aquifer system.</title>
        <authorList>
            <person name="Anantharaman K."/>
            <person name="Brown C.T."/>
            <person name="Hug L.A."/>
            <person name="Sharon I."/>
            <person name="Castelle C.J."/>
            <person name="Probst A.J."/>
            <person name="Thomas B.C."/>
            <person name="Singh A."/>
            <person name="Wilkins M.J."/>
            <person name="Karaoz U."/>
            <person name="Brodie E.L."/>
            <person name="Williams K.H."/>
            <person name="Hubbard S.S."/>
            <person name="Banfield J.F."/>
        </authorList>
    </citation>
    <scope>NUCLEOTIDE SEQUENCE [LARGE SCALE GENOMIC DNA]</scope>
</reference>
<evidence type="ECO:0000313" key="3">
    <source>
        <dbReference type="EMBL" id="OGZ35022.1"/>
    </source>
</evidence>
<organism evidence="3 4">
    <name type="scientific">Candidatus Portnoybacteria bacterium RIFCSPHIGHO2_01_FULL_40_12b</name>
    <dbReference type="NCBI Taxonomy" id="1801994"/>
    <lineage>
        <taxon>Bacteria</taxon>
        <taxon>Candidatus Portnoyibacteriota</taxon>
    </lineage>
</organism>
<dbReference type="EMBL" id="MHMY01000021">
    <property type="protein sequence ID" value="OGZ35022.1"/>
    <property type="molecule type" value="Genomic_DNA"/>
</dbReference>
<gene>
    <name evidence="3" type="ORF">A2815_01275</name>
</gene>
<dbReference type="Pfam" id="PF01541">
    <property type="entry name" value="GIY-YIG"/>
    <property type="match status" value="1"/>
</dbReference>
<comment type="similarity">
    <text evidence="1">Belongs to the UPF0213 family.</text>
</comment>
<comment type="caution">
    <text evidence="3">The sequence shown here is derived from an EMBL/GenBank/DDBJ whole genome shotgun (WGS) entry which is preliminary data.</text>
</comment>
<dbReference type="PROSITE" id="PS50164">
    <property type="entry name" value="GIY_YIG"/>
    <property type="match status" value="1"/>
</dbReference>
<name>A0A1G2FB82_9BACT</name>
<dbReference type="SUPFAM" id="SSF82771">
    <property type="entry name" value="GIY-YIG endonuclease"/>
    <property type="match status" value="1"/>
</dbReference>
<evidence type="ECO:0000259" key="2">
    <source>
        <dbReference type="PROSITE" id="PS50164"/>
    </source>
</evidence>
<dbReference type="PANTHER" id="PTHR34477:SF5">
    <property type="entry name" value="BSL5627 PROTEIN"/>
    <property type="match status" value="1"/>
</dbReference>
<dbReference type="PANTHER" id="PTHR34477">
    <property type="entry name" value="UPF0213 PROTEIN YHBQ"/>
    <property type="match status" value="1"/>
</dbReference>
<proteinExistence type="inferred from homology"/>
<dbReference type="Gene3D" id="3.40.1440.10">
    <property type="entry name" value="GIY-YIG endonuclease"/>
    <property type="match status" value="1"/>
</dbReference>
<dbReference type="AlphaFoldDB" id="A0A1G2FB82"/>
<evidence type="ECO:0000313" key="4">
    <source>
        <dbReference type="Proteomes" id="UP000176974"/>
    </source>
</evidence>
<dbReference type="Proteomes" id="UP000176974">
    <property type="component" value="Unassembled WGS sequence"/>
</dbReference>
<dbReference type="InterPro" id="IPR000305">
    <property type="entry name" value="GIY-YIG_endonuc"/>
</dbReference>
<feature type="domain" description="GIY-YIG" evidence="2">
    <location>
        <begin position="1"/>
        <end position="76"/>
    </location>
</feature>
<dbReference type="InterPro" id="IPR035901">
    <property type="entry name" value="GIY-YIG_endonuc_sf"/>
</dbReference>
<dbReference type="InterPro" id="IPR050190">
    <property type="entry name" value="UPF0213_domain"/>
</dbReference>
<protein>
    <recommendedName>
        <fullName evidence="2">GIY-YIG domain-containing protein</fullName>
    </recommendedName>
</protein>